<feature type="compositionally biased region" description="Low complexity" evidence="6">
    <location>
        <begin position="2433"/>
        <end position="2443"/>
    </location>
</feature>
<evidence type="ECO:0000256" key="7">
    <source>
        <dbReference type="SAM" id="Phobius"/>
    </source>
</evidence>
<feature type="transmembrane region" description="Helical" evidence="7">
    <location>
        <begin position="2465"/>
        <end position="2484"/>
    </location>
</feature>
<name>A0AAP8E1X4_9LACT</name>
<evidence type="ECO:0000256" key="6">
    <source>
        <dbReference type="SAM" id="MobiDB-lite"/>
    </source>
</evidence>
<dbReference type="Gene3D" id="2.60.40.10">
    <property type="entry name" value="Immunoglobulins"/>
    <property type="match status" value="2"/>
</dbReference>
<protein>
    <recommendedName>
        <fullName evidence="8">HYR domain-containing protein</fullName>
    </recommendedName>
</protein>
<keyword evidence="2" id="KW-0964">Secreted</keyword>
<keyword evidence="7" id="KW-0812">Transmembrane</keyword>
<dbReference type="PROSITE" id="PS50825">
    <property type="entry name" value="HYR"/>
    <property type="match status" value="1"/>
</dbReference>
<dbReference type="InterPro" id="IPR019931">
    <property type="entry name" value="LPXTG_anchor"/>
</dbReference>
<feature type="region of interest" description="Disordered" evidence="6">
    <location>
        <begin position="2427"/>
        <end position="2457"/>
    </location>
</feature>
<keyword evidence="7" id="KW-1133">Transmembrane helix</keyword>
<dbReference type="NCBIfam" id="TIGR01167">
    <property type="entry name" value="LPXTG_anchor"/>
    <property type="match status" value="1"/>
</dbReference>
<dbReference type="EMBL" id="MTJS01000002">
    <property type="protein sequence ID" value="PFG89412.1"/>
    <property type="molecule type" value="Genomic_DNA"/>
</dbReference>
<dbReference type="Proteomes" id="UP000225275">
    <property type="component" value="Unassembled WGS sequence"/>
</dbReference>
<dbReference type="InterPro" id="IPR003410">
    <property type="entry name" value="HYR_dom"/>
</dbReference>
<dbReference type="Pfam" id="PF07523">
    <property type="entry name" value="Big_3"/>
    <property type="match status" value="1"/>
</dbReference>
<comment type="caution">
    <text evidence="9">The sequence shown here is derived from an EMBL/GenBank/DDBJ whole genome shotgun (WGS) entry which is preliminary data.</text>
</comment>
<feature type="domain" description="HYR" evidence="8">
    <location>
        <begin position="1162"/>
        <end position="1252"/>
    </location>
</feature>
<keyword evidence="5" id="KW-0572">Peptidoglycan-anchor</keyword>
<evidence type="ECO:0000256" key="4">
    <source>
        <dbReference type="ARBA" id="ARBA00022737"/>
    </source>
</evidence>
<proteinExistence type="predicted"/>
<keyword evidence="1" id="KW-0134">Cell wall</keyword>
<keyword evidence="4" id="KW-0677">Repeat</keyword>
<dbReference type="Pfam" id="PF00746">
    <property type="entry name" value="Gram_pos_anchor"/>
    <property type="match status" value="1"/>
</dbReference>
<reference evidence="9" key="2">
    <citation type="journal article" date="2018" name="Food Control">
        <title>Characterization of Lactococcus lactis isolates from herbs, fruits and vegetables for use as biopreservatives against Listeria monocytogenes in cheese.</title>
        <authorList>
            <person name="Ho V."/>
            <person name="Lo R."/>
            <person name="Bansal N."/>
            <person name="Turner M.S."/>
        </authorList>
    </citation>
    <scope>NUCLEOTIDE SEQUENCE</scope>
    <source>
        <strain evidence="9">537</strain>
    </source>
</reference>
<evidence type="ECO:0000259" key="8">
    <source>
        <dbReference type="PROSITE" id="PS50825"/>
    </source>
</evidence>
<keyword evidence="7" id="KW-0472">Membrane</keyword>
<evidence type="ECO:0000256" key="3">
    <source>
        <dbReference type="ARBA" id="ARBA00022729"/>
    </source>
</evidence>
<evidence type="ECO:0000256" key="5">
    <source>
        <dbReference type="ARBA" id="ARBA00023088"/>
    </source>
</evidence>
<evidence type="ECO:0000256" key="1">
    <source>
        <dbReference type="ARBA" id="ARBA00022512"/>
    </source>
</evidence>
<evidence type="ECO:0000256" key="2">
    <source>
        <dbReference type="ARBA" id="ARBA00022525"/>
    </source>
</evidence>
<dbReference type="RefSeq" id="WP_098393921.1">
    <property type="nucleotide sequence ID" value="NZ_JAOWLS010000001.1"/>
</dbReference>
<sequence>MKNYRFNPKITLMSVAFLSTISIGTYFIHKNLLPIEQSVKADTVNSTTASYTINGTVGPFTILKSATIVGTGTSTSGFYANAKENDSSAPTIVTGPGSVSVAGTYSGSSMSISSGTNKGTYAANWGSASSLVTTGGYVVTGLNVGSSFNKTWSNIGTLNGKSLNVTMTFTVTALQNASGTNNYIAVSNNLNTFVTSNNINGKFQAKYTYSDGTPLLLSEMNQLAFLGGSLTPTTEYMTTYDASDVLLSSNSSVPTAVKGATNANASYLGLDSGLTTVFYSPTNSYTVSDTDFNSYGYAYGASFLNFSTATPTLFFGNWTASTGKISVQGANHLLFATETSPISVSKLLTASGASDYTLVTPLENAILKNTISPSVLNDDSTAVITKAVSSVVTGPDGKTYPASNVTVDTSGNVSIDKSIFTKAGNYTLTITYTDSTGAIVTAYDNISVAVATNGMTAIATPVTVKNTNVPSGTPTISVTGPDGNKVDSSSVKLATQGSDGLVTLAGQNTPGIYKITLIYPSGLVVENYISVAQGDNTTVGINQTATVQNTVDKIISQNTTDNGNTITNPVLNLSSGAVGTITAPSGLTVNPNDVTINSDGTVSLKGQNTAGVYTIPVTYTETYTDGTGQKVTLTVTVNDVVTVVENQIPGFEISTVEGNSITGSNDLSSVDTGPLGLWGAYKSSINIISATAHDSAQTPITTGLNGKLITSSDFKVGQNILEILSGGYTGDVTASDNLPAGDYVIKATYIGQDGIQSSVKDIIHVYAKPMISSTDKTVMVGDNLTDGDTFTGGTDSRGNPINYSSAIKDGSLVVTDNLDLTSSGDYTITYTYTDPTTKAVSTTTSTLHVLDVPTITAPTISDTSVGLTVSTDGAKITDKSNLGNGQVTSLTVIAPDGSTISTDTDGIFLPKMTGNYKVIYSYDYANPDGTKQTIKATTTVSVGDETFISSTPSNTIPTGLYNPTRDYVSSKNADGTGGTFTNTNNAKVVVVITGSTGNVMTPNADGTYLLKDGSYIETYSVSDSKGNVHSSTTLLTSQDLTAISSKTSDTLASPAPGLTQVTYNPLDDYINSVNADGSEGNFDNTNKAKVTVVITDGGDENGLGAGNIIKPDSNETYVLTANHRYTEVYSVTNSNGQTVSSTTQIAVPNAVADSSLLTSKSMDTLPAGSYQPQTDLTTVTNADGSNGLASLTLNNSPIHAVIKDPSGKTVFDGDLSTDSSVNLPIGSYNVTYTGKDASGNTIVTTTTISVTDNTAISSKNTDKVSVGTYNPTNDYIASTNTDASKASLSNTNGNPVQITITDSSKNPITPSADGTYNLSGGDYTVTYTVKNYDGNSINASTQLTVTDNTNLTSKDGNTTVGKSFIPSDNLTGTTNADGTDGTSDLTNGKIVTVEITDKNNQVIYSGPANQPVPDGTLSGGDYTITYNVTNSNGKIVSSTSKLTVTDKTAISSKTTDNSALGSDYKPSTDFIGSTNADGTDGSIENTNNATVQVKITDKNGLIIWSGNADDNVSTTNLPQGQYKVTYSVLDSNKVAHSTTTKLNVTASATISSKDSTINVGATWNGNDNFSDGFDSLGNSIAFSDVTVSGNVNTKKAEAYTVTYTFTDQNTGQKMTTSATVNVIDNTAISSKTSDSILVGNNFSPKTNYISSTNADKTSGSLTSTNSAKISLKITDSNGKTVWIGTADKNVPASKLTTGNYNVTYQVTDTNGKIISSTTTLKVIDIDQTGLVSKTADSSPAGTYNPSKSYISSSNADGSNASFANTNGNSVQVTIADKTGKTIYQGPAGHALSLVGGTYSLLYSVENADGNKILSTTQLTVTDQTAISSKSTDIISAGNYSPNTDYISSKNADGTDGTLNSTNDKGVLITLSDKNGQIIPANADGTYRLKSGAYTEIYTVTDSNGHSVSSSTLLNSQDLTSINSKANVTTDAPKAGQLSVPFDPASAFDSATNTDGSAGNLTNTNGAKITVTVLEKNGQVIPQNPDYTYSLTPNENYTVTYTAKNASGANVSTTTEVNVPNAIIDKTNLKSKTIVSTNVSTYNPVSDLTNVKNADGTDGSRSLLLNNNPIHVTITDENGKMLLDNQLTTDSSVRLTGGTYTVTYTGKDLLRNIVTTTTIVNVSDQTSLVSNSVNNNLKANQIYQPATEIIKDKNADGTDGSADKTNNQPVKIIITDENGKIIVANADSTYKLTAGAYLVTYQTTDSNGQNIITTTEMNIADLTSIVTKGTEQITDGEDFNPLIDLTSITNADGTTASATYINGKPVKVMISDKNGKVIYTGDINARIPAKKLPVGEYTVTYLVNNSNGNIVENTTTLIVQEKSIQTPPSTTDKTSLTSKKQDEITDGATYKPSDDFLTATDQVGNKLSSSDISVEITNSLGRIIWLDMANKVIPSNILSLGDYQVTYKYHDKTSVTLLKVLKKDPVSIQQPIDNNPKNPTNPKTNIEKTEKKNNTNLPQTGEQANIVISLIGIFITIEALLLRIFKKQQNNE</sequence>
<organism evidence="9 10">
    <name type="scientific">Lactococcus lactis</name>
    <dbReference type="NCBI Taxonomy" id="1358"/>
    <lineage>
        <taxon>Bacteria</taxon>
        <taxon>Bacillati</taxon>
        <taxon>Bacillota</taxon>
        <taxon>Bacilli</taxon>
        <taxon>Lactobacillales</taxon>
        <taxon>Streptococcaceae</taxon>
        <taxon>Lactococcus</taxon>
    </lineage>
</organism>
<keyword evidence="3" id="KW-0732">Signal</keyword>
<gene>
    <name evidence="9" type="ORF">BW154_08045</name>
</gene>
<dbReference type="InterPro" id="IPR022038">
    <property type="entry name" value="Ig-like_bact"/>
</dbReference>
<evidence type="ECO:0000313" key="9">
    <source>
        <dbReference type="EMBL" id="PFG89412.1"/>
    </source>
</evidence>
<evidence type="ECO:0000313" key="10">
    <source>
        <dbReference type="Proteomes" id="UP000225275"/>
    </source>
</evidence>
<accession>A0AAP8E1X4</accession>
<reference evidence="9" key="1">
    <citation type="submission" date="2017-01" db="EMBL/GenBank/DDBJ databases">
        <authorList>
            <person name="Lo R."/>
        </authorList>
    </citation>
    <scope>NUCLEOTIDE SEQUENCE</scope>
    <source>
        <strain evidence="9">537</strain>
    </source>
</reference>
<feature type="transmembrane region" description="Helical" evidence="7">
    <location>
        <begin position="12"/>
        <end position="29"/>
    </location>
</feature>
<dbReference type="InterPro" id="IPR013783">
    <property type="entry name" value="Ig-like_fold"/>
</dbReference>